<evidence type="ECO:0000256" key="4">
    <source>
        <dbReference type="ARBA" id="ARBA00022692"/>
    </source>
</evidence>
<keyword evidence="2" id="KW-0813">Transport</keyword>
<feature type="transmembrane region" description="Helical" evidence="7">
    <location>
        <begin position="240"/>
        <end position="258"/>
    </location>
</feature>
<evidence type="ECO:0000256" key="1">
    <source>
        <dbReference type="ARBA" id="ARBA00004429"/>
    </source>
</evidence>
<keyword evidence="6 7" id="KW-0472">Membrane</keyword>
<protein>
    <submittedName>
        <fullName evidence="8">MATE family efflux transporter</fullName>
    </submittedName>
</protein>
<evidence type="ECO:0000313" key="9">
    <source>
        <dbReference type="Proteomes" id="UP000737171"/>
    </source>
</evidence>
<comment type="caution">
    <text evidence="8">The sequence shown here is derived from an EMBL/GenBank/DDBJ whole genome shotgun (WGS) entry which is preliminary data.</text>
</comment>
<feature type="transmembrane region" description="Helical" evidence="7">
    <location>
        <begin position="159"/>
        <end position="177"/>
    </location>
</feature>
<gene>
    <name evidence="8" type="ORF">HLB44_05095</name>
</gene>
<keyword evidence="9" id="KW-1185">Reference proteome</keyword>
<dbReference type="NCBIfam" id="TIGR00797">
    <property type="entry name" value="matE"/>
    <property type="match status" value="1"/>
</dbReference>
<feature type="transmembrane region" description="Helical" evidence="7">
    <location>
        <begin position="183"/>
        <end position="204"/>
    </location>
</feature>
<dbReference type="PANTHER" id="PTHR42925">
    <property type="entry name" value="MULTIDRUG AND TOXIN EFFLUX PROTEIN MATE FAMILY"/>
    <property type="match status" value="1"/>
</dbReference>
<feature type="transmembrane region" description="Helical" evidence="7">
    <location>
        <begin position="47"/>
        <end position="70"/>
    </location>
</feature>
<dbReference type="InterPro" id="IPR002528">
    <property type="entry name" value="MATE_fam"/>
</dbReference>
<reference evidence="8 9" key="1">
    <citation type="submission" date="2020-05" db="EMBL/GenBank/DDBJ databases">
        <title>Aquincola sp. isolate from soil.</title>
        <authorList>
            <person name="Han J."/>
            <person name="Kim D.-U."/>
        </authorList>
    </citation>
    <scope>NUCLEOTIDE SEQUENCE [LARGE SCALE GENOMIC DNA]</scope>
    <source>
        <strain evidence="8 9">S2</strain>
    </source>
</reference>
<dbReference type="PANTHER" id="PTHR42925:SF1">
    <property type="entry name" value="VIRULENCE FACTOR MVIN"/>
    <property type="match status" value="1"/>
</dbReference>
<dbReference type="PIRSF" id="PIRSF006603">
    <property type="entry name" value="DinF"/>
    <property type="match status" value="1"/>
</dbReference>
<evidence type="ECO:0000256" key="5">
    <source>
        <dbReference type="ARBA" id="ARBA00022989"/>
    </source>
</evidence>
<comment type="subcellular location">
    <subcellularLocation>
        <location evidence="1">Cell inner membrane</location>
        <topology evidence="1">Multi-pass membrane protein</topology>
    </subcellularLocation>
</comment>
<keyword evidence="5 7" id="KW-1133">Transmembrane helix</keyword>
<feature type="transmembrane region" description="Helical" evidence="7">
    <location>
        <begin position="376"/>
        <end position="396"/>
    </location>
</feature>
<evidence type="ECO:0000256" key="7">
    <source>
        <dbReference type="SAM" id="Phobius"/>
    </source>
</evidence>
<sequence>MTAAHKPRLTSLAWPLLVELLLGIGVGVVGTVLAAKLSDASGAAFALANHVAAMLFLLFRIVGAGISVVVSQNLGGGRRDRADAVALATLGASGWIGGAGALLAAAGAAPLLRLMNAPADVLPLALPFLVALAPALLLDAYNASMSSVLRAHLRTRETLAVIVVMHCVHLALLLPAVKTFGLVGYALALAVSRMLGFALHLVLWRSRLGLKPRGPDWLRLPREELGAVLHIGLPAAAENMGWRAAFMVSLAVVGQFGAQALATHAYVMQVIHVILLFGLATGLAVEIVIGHQIGAGHLHDAHKLVRRALARGIVVSFVLALAAALGGRALLGIFTQDERILALGVTLLWLTVLLEPGRTFNLVVINALRATGDARYPVVAGAASMLLVLAGGSWLLGAYLGWGLPGVWIAYAADEWIRGLLMWRRWARHDWVPYARATHRRMRASALP</sequence>
<evidence type="ECO:0000256" key="3">
    <source>
        <dbReference type="ARBA" id="ARBA00022475"/>
    </source>
</evidence>
<proteinExistence type="predicted"/>
<feature type="transmembrane region" description="Helical" evidence="7">
    <location>
        <begin position="270"/>
        <end position="289"/>
    </location>
</feature>
<dbReference type="Proteomes" id="UP000737171">
    <property type="component" value="Unassembled WGS sequence"/>
</dbReference>
<keyword evidence="4 7" id="KW-0812">Transmembrane</keyword>
<evidence type="ECO:0000256" key="6">
    <source>
        <dbReference type="ARBA" id="ARBA00023136"/>
    </source>
</evidence>
<dbReference type="InterPro" id="IPR047135">
    <property type="entry name" value="YsiQ"/>
</dbReference>
<evidence type="ECO:0000256" key="2">
    <source>
        <dbReference type="ARBA" id="ARBA00022448"/>
    </source>
</evidence>
<feature type="transmembrane region" description="Helical" evidence="7">
    <location>
        <begin position="82"/>
        <end position="109"/>
    </location>
</feature>
<feature type="transmembrane region" description="Helical" evidence="7">
    <location>
        <begin position="121"/>
        <end position="138"/>
    </location>
</feature>
<evidence type="ECO:0000313" key="8">
    <source>
        <dbReference type="EMBL" id="NRF66355.1"/>
    </source>
</evidence>
<dbReference type="EMBL" id="JABRWJ010000001">
    <property type="protein sequence ID" value="NRF66355.1"/>
    <property type="molecule type" value="Genomic_DNA"/>
</dbReference>
<accession>A0ABX2EDJ9</accession>
<name>A0ABX2EDJ9_9BURK</name>
<dbReference type="Pfam" id="PF01554">
    <property type="entry name" value="MatE"/>
    <property type="match status" value="2"/>
</dbReference>
<feature type="transmembrane region" description="Helical" evidence="7">
    <location>
        <begin position="309"/>
        <end position="334"/>
    </location>
</feature>
<keyword evidence="3" id="KW-1003">Cell membrane</keyword>
<organism evidence="8 9">
    <name type="scientific">Pseudaquabacterium terrae</name>
    <dbReference type="NCBI Taxonomy" id="2732868"/>
    <lineage>
        <taxon>Bacteria</taxon>
        <taxon>Pseudomonadati</taxon>
        <taxon>Pseudomonadota</taxon>
        <taxon>Betaproteobacteria</taxon>
        <taxon>Burkholderiales</taxon>
        <taxon>Sphaerotilaceae</taxon>
        <taxon>Pseudaquabacterium</taxon>
    </lineage>
</organism>
<feature type="transmembrane region" description="Helical" evidence="7">
    <location>
        <begin position="12"/>
        <end position="35"/>
    </location>
</feature>
<feature type="transmembrane region" description="Helical" evidence="7">
    <location>
        <begin position="340"/>
        <end position="364"/>
    </location>
</feature>
<dbReference type="InterPro" id="IPR048279">
    <property type="entry name" value="MdtK-like"/>
</dbReference>
<dbReference type="CDD" id="cd13134">
    <property type="entry name" value="MATE_like_8"/>
    <property type="match status" value="1"/>
</dbReference>